<feature type="domain" description="HTH tetR-type" evidence="5">
    <location>
        <begin position="11"/>
        <end position="71"/>
    </location>
</feature>
<evidence type="ECO:0000313" key="7">
    <source>
        <dbReference type="Proteomes" id="UP000600247"/>
    </source>
</evidence>
<proteinExistence type="predicted"/>
<dbReference type="Gene3D" id="1.10.357.10">
    <property type="entry name" value="Tetracycline Repressor, domain 2"/>
    <property type="match status" value="1"/>
</dbReference>
<dbReference type="GO" id="GO:0000976">
    <property type="term" value="F:transcription cis-regulatory region binding"/>
    <property type="evidence" value="ECO:0007669"/>
    <property type="project" value="TreeGrafter"/>
</dbReference>
<evidence type="ECO:0000256" key="3">
    <source>
        <dbReference type="ARBA" id="ARBA00023163"/>
    </source>
</evidence>
<evidence type="ECO:0000313" key="6">
    <source>
        <dbReference type="EMBL" id="GGG74355.1"/>
    </source>
</evidence>
<dbReference type="InterPro" id="IPR050109">
    <property type="entry name" value="HTH-type_TetR-like_transc_reg"/>
</dbReference>
<gene>
    <name evidence="6" type="ORF">GCM10010918_33130</name>
</gene>
<evidence type="ECO:0000256" key="4">
    <source>
        <dbReference type="PROSITE-ProRule" id="PRU00335"/>
    </source>
</evidence>
<dbReference type="RefSeq" id="WP_188890320.1">
    <property type="nucleotide sequence ID" value="NZ_BMHY01000006.1"/>
</dbReference>
<dbReference type="GO" id="GO:0003700">
    <property type="term" value="F:DNA-binding transcription factor activity"/>
    <property type="evidence" value="ECO:0007669"/>
    <property type="project" value="TreeGrafter"/>
</dbReference>
<dbReference type="PROSITE" id="PS50977">
    <property type="entry name" value="HTH_TETR_2"/>
    <property type="match status" value="1"/>
</dbReference>
<organism evidence="6 7">
    <name type="scientific">Paenibacillus radicis</name>
    <name type="common">ex Gao et al. 2016</name>
    <dbReference type="NCBI Taxonomy" id="1737354"/>
    <lineage>
        <taxon>Bacteria</taxon>
        <taxon>Bacillati</taxon>
        <taxon>Bacillota</taxon>
        <taxon>Bacilli</taxon>
        <taxon>Bacillales</taxon>
        <taxon>Paenibacillaceae</taxon>
        <taxon>Paenibacillus</taxon>
    </lineage>
</organism>
<evidence type="ECO:0000259" key="5">
    <source>
        <dbReference type="PROSITE" id="PS50977"/>
    </source>
</evidence>
<dbReference type="AlphaFoldDB" id="A0A917HBL6"/>
<dbReference type="PRINTS" id="PR00455">
    <property type="entry name" value="HTHTETR"/>
</dbReference>
<keyword evidence="1" id="KW-0805">Transcription regulation</keyword>
<keyword evidence="2 4" id="KW-0238">DNA-binding</keyword>
<dbReference type="EMBL" id="BMHY01000006">
    <property type="protein sequence ID" value="GGG74355.1"/>
    <property type="molecule type" value="Genomic_DNA"/>
</dbReference>
<dbReference type="InterPro" id="IPR001647">
    <property type="entry name" value="HTH_TetR"/>
</dbReference>
<comment type="caution">
    <text evidence="6">The sequence shown here is derived from an EMBL/GenBank/DDBJ whole genome shotgun (WGS) entry which is preliminary data.</text>
</comment>
<accession>A0A917HBL6</accession>
<protein>
    <recommendedName>
        <fullName evidence="5">HTH tetR-type domain-containing protein</fullName>
    </recommendedName>
</protein>
<keyword evidence="7" id="KW-1185">Reference proteome</keyword>
<evidence type="ECO:0000256" key="2">
    <source>
        <dbReference type="ARBA" id="ARBA00023125"/>
    </source>
</evidence>
<dbReference type="Pfam" id="PF00440">
    <property type="entry name" value="TetR_N"/>
    <property type="match status" value="1"/>
</dbReference>
<keyword evidence="3" id="KW-0804">Transcription</keyword>
<dbReference type="PANTHER" id="PTHR30055">
    <property type="entry name" value="HTH-TYPE TRANSCRIPTIONAL REGULATOR RUTR"/>
    <property type="match status" value="1"/>
</dbReference>
<dbReference type="InterPro" id="IPR009057">
    <property type="entry name" value="Homeodomain-like_sf"/>
</dbReference>
<feature type="DNA-binding region" description="H-T-H motif" evidence="4">
    <location>
        <begin position="34"/>
        <end position="53"/>
    </location>
</feature>
<dbReference type="SUPFAM" id="SSF46689">
    <property type="entry name" value="Homeodomain-like"/>
    <property type="match status" value="1"/>
</dbReference>
<name>A0A917HBL6_9BACL</name>
<dbReference type="Proteomes" id="UP000600247">
    <property type="component" value="Unassembled WGS sequence"/>
</dbReference>
<reference evidence="6 7" key="1">
    <citation type="journal article" date="2014" name="Int. J. Syst. Evol. Microbiol.">
        <title>Complete genome sequence of Corynebacterium casei LMG S-19264T (=DSM 44701T), isolated from a smear-ripened cheese.</title>
        <authorList>
            <consortium name="US DOE Joint Genome Institute (JGI-PGF)"/>
            <person name="Walter F."/>
            <person name="Albersmeier A."/>
            <person name="Kalinowski J."/>
            <person name="Ruckert C."/>
        </authorList>
    </citation>
    <scope>NUCLEOTIDE SEQUENCE [LARGE SCALE GENOMIC DNA]</scope>
    <source>
        <strain evidence="6 7">CGMCC 1.15286</strain>
    </source>
</reference>
<dbReference type="PANTHER" id="PTHR30055:SF234">
    <property type="entry name" value="HTH-TYPE TRANSCRIPTIONAL REGULATOR BETI"/>
    <property type="match status" value="1"/>
</dbReference>
<sequence>MPATRKKKDALEVSKTILHTAKQLFAEHGVESVSMHQVAKAANIGQGTLYRRYANKSDLCMDLMKDNFSTFAANIDKLLHDQKDSPVQERFNLTVFHLMRFFDDKFDWISVIQIPRHCEPDQATFFNSPPYMFLYDTYHSLLLEAQEKHELIELDIEFTTHLLITSFSPESFMYLKKIKGYPIEKIAACFCQTSINPLFLPK</sequence>
<evidence type="ECO:0000256" key="1">
    <source>
        <dbReference type="ARBA" id="ARBA00023015"/>
    </source>
</evidence>